<evidence type="ECO:0000256" key="6">
    <source>
        <dbReference type="SAM" id="Coils"/>
    </source>
</evidence>
<dbReference type="PIRSF" id="PIRSF006158">
    <property type="entry name" value="UCP006158_SH3"/>
    <property type="match status" value="1"/>
</dbReference>
<evidence type="ECO:0000256" key="5">
    <source>
        <dbReference type="ARBA" id="ARBA00023136"/>
    </source>
</evidence>
<comment type="subcellular location">
    <subcellularLocation>
        <location evidence="1">Membrane</location>
        <topology evidence="1">Single-pass membrane protein</topology>
    </subcellularLocation>
</comment>
<protein>
    <recommendedName>
        <fullName evidence="9">SH3b domain-containing protein</fullName>
    </recommendedName>
</protein>
<dbReference type="Proteomes" id="UP000175691">
    <property type="component" value="Unassembled WGS sequence"/>
</dbReference>
<feature type="transmembrane region" description="Helical" evidence="7">
    <location>
        <begin position="173"/>
        <end position="194"/>
    </location>
</feature>
<name>A0A1E7ZB15_9ALTE</name>
<evidence type="ECO:0000256" key="3">
    <source>
        <dbReference type="ARBA" id="ARBA00022729"/>
    </source>
</evidence>
<dbReference type="InterPro" id="IPR016476">
    <property type="entry name" value="SH3_dom_pro"/>
</dbReference>
<dbReference type="AlphaFoldDB" id="A0A1E7ZB15"/>
<organism evidence="10 11">
    <name type="scientific">Alteromonas confluentis</name>
    <dbReference type="NCBI Taxonomy" id="1656094"/>
    <lineage>
        <taxon>Bacteria</taxon>
        <taxon>Pseudomonadati</taxon>
        <taxon>Pseudomonadota</taxon>
        <taxon>Gammaproteobacteria</taxon>
        <taxon>Alteromonadales</taxon>
        <taxon>Alteromonadaceae</taxon>
        <taxon>Alteromonas/Salinimonas group</taxon>
        <taxon>Alteromonas</taxon>
    </lineage>
</organism>
<keyword evidence="6" id="KW-0175">Coiled coil</keyword>
<evidence type="ECO:0000313" key="10">
    <source>
        <dbReference type="EMBL" id="OFC70713.1"/>
    </source>
</evidence>
<dbReference type="GO" id="GO:0016020">
    <property type="term" value="C:membrane"/>
    <property type="evidence" value="ECO:0007669"/>
    <property type="project" value="UniProtKB-SubCell"/>
</dbReference>
<dbReference type="Pfam" id="PF08239">
    <property type="entry name" value="SH3_3"/>
    <property type="match status" value="1"/>
</dbReference>
<dbReference type="PROSITE" id="PS51781">
    <property type="entry name" value="SH3B"/>
    <property type="match status" value="1"/>
</dbReference>
<sequence>MLRKWLTIALIGLSFQVFAQQQDPIEESLQEEASSSNYIRDDLFVFLHAGPGRNYRILGSVGAGTPITVLDRNSEAEFTQIKDNEDRTGWVETRFVSNEMSQAEKIPLLTQRLADSEGSLQGLRTENDRLKQQLSAVRQELSALKSETGDQTTEITRLTNQLEAQSKDEMIKWFTWGGIVAGGGVLLGVILTFLPKKRRRNDEWM</sequence>
<keyword evidence="3 8" id="KW-0732">Signal</keyword>
<evidence type="ECO:0000256" key="2">
    <source>
        <dbReference type="ARBA" id="ARBA00022692"/>
    </source>
</evidence>
<feature type="signal peptide" evidence="8">
    <location>
        <begin position="1"/>
        <end position="19"/>
    </location>
</feature>
<evidence type="ECO:0000256" key="7">
    <source>
        <dbReference type="SAM" id="Phobius"/>
    </source>
</evidence>
<keyword evidence="5 7" id="KW-0472">Membrane</keyword>
<gene>
    <name evidence="10" type="ORF">BFC18_11900</name>
</gene>
<evidence type="ECO:0000313" key="11">
    <source>
        <dbReference type="Proteomes" id="UP000175691"/>
    </source>
</evidence>
<keyword evidence="4 7" id="KW-1133">Transmembrane helix</keyword>
<feature type="coiled-coil region" evidence="6">
    <location>
        <begin position="113"/>
        <end position="147"/>
    </location>
</feature>
<feature type="chain" id="PRO_5009209618" description="SH3b domain-containing protein" evidence="8">
    <location>
        <begin position="20"/>
        <end position="205"/>
    </location>
</feature>
<dbReference type="RefSeq" id="WP_070125539.1">
    <property type="nucleotide sequence ID" value="NZ_MDHN01000025.1"/>
</dbReference>
<dbReference type="NCBIfam" id="TIGR04211">
    <property type="entry name" value="SH3_and_anchor"/>
    <property type="match status" value="1"/>
</dbReference>
<accession>A0A1E7ZB15</accession>
<evidence type="ECO:0000256" key="8">
    <source>
        <dbReference type="SAM" id="SignalP"/>
    </source>
</evidence>
<dbReference type="EMBL" id="MDHN01000025">
    <property type="protein sequence ID" value="OFC70713.1"/>
    <property type="molecule type" value="Genomic_DNA"/>
</dbReference>
<dbReference type="InterPro" id="IPR003646">
    <property type="entry name" value="SH3-like_bac-type"/>
</dbReference>
<evidence type="ECO:0000256" key="1">
    <source>
        <dbReference type="ARBA" id="ARBA00004167"/>
    </source>
</evidence>
<feature type="domain" description="SH3b" evidence="9">
    <location>
        <begin position="30"/>
        <end position="100"/>
    </location>
</feature>
<proteinExistence type="predicted"/>
<dbReference type="SMART" id="SM00287">
    <property type="entry name" value="SH3b"/>
    <property type="match status" value="1"/>
</dbReference>
<dbReference type="OrthoDB" id="9790951at2"/>
<evidence type="ECO:0000256" key="4">
    <source>
        <dbReference type="ARBA" id="ARBA00022989"/>
    </source>
</evidence>
<reference evidence="10 11" key="1">
    <citation type="submission" date="2016-08" db="EMBL/GenBank/DDBJ databases">
        <authorList>
            <person name="Seilhamer J.J."/>
        </authorList>
    </citation>
    <scope>NUCLEOTIDE SEQUENCE [LARGE SCALE GENOMIC DNA]</scope>
    <source>
        <strain evidence="10 11">KCTC 42603</strain>
    </source>
</reference>
<comment type="caution">
    <text evidence="10">The sequence shown here is derived from an EMBL/GenBank/DDBJ whole genome shotgun (WGS) entry which is preliminary data.</text>
</comment>
<evidence type="ECO:0000259" key="9">
    <source>
        <dbReference type="PROSITE" id="PS51781"/>
    </source>
</evidence>
<keyword evidence="2 7" id="KW-0812">Transmembrane</keyword>
<keyword evidence="11" id="KW-1185">Reference proteome</keyword>
<dbReference type="STRING" id="1656094.BFC18_11900"/>
<dbReference type="Gene3D" id="2.30.30.40">
    <property type="entry name" value="SH3 Domains"/>
    <property type="match status" value="1"/>
</dbReference>